<feature type="compositionally biased region" description="Polar residues" evidence="2">
    <location>
        <begin position="1"/>
        <end position="20"/>
    </location>
</feature>
<protein>
    <submittedName>
        <fullName evidence="3">Uncharacterized protein</fullName>
    </submittedName>
</protein>
<evidence type="ECO:0000256" key="1">
    <source>
        <dbReference type="SAM" id="Coils"/>
    </source>
</evidence>
<evidence type="ECO:0000256" key="2">
    <source>
        <dbReference type="SAM" id="MobiDB-lite"/>
    </source>
</evidence>
<dbReference type="AlphaFoldDB" id="A0AAV9ZJC2"/>
<feature type="coiled-coil region" evidence="1">
    <location>
        <begin position="133"/>
        <end position="160"/>
    </location>
</feature>
<evidence type="ECO:0000313" key="4">
    <source>
        <dbReference type="Proteomes" id="UP001362999"/>
    </source>
</evidence>
<dbReference type="Proteomes" id="UP001362999">
    <property type="component" value="Unassembled WGS sequence"/>
</dbReference>
<name>A0AAV9ZJC2_9AGAR</name>
<reference evidence="3 4" key="1">
    <citation type="journal article" date="2024" name="J Genomics">
        <title>Draft genome sequencing and assembly of Favolaschia claudopus CIRM-BRFM 2984 isolated from oak limbs.</title>
        <authorList>
            <person name="Navarro D."/>
            <person name="Drula E."/>
            <person name="Chaduli D."/>
            <person name="Cazenave R."/>
            <person name="Ahrendt S."/>
            <person name="Wang J."/>
            <person name="Lipzen A."/>
            <person name="Daum C."/>
            <person name="Barry K."/>
            <person name="Grigoriev I.V."/>
            <person name="Favel A."/>
            <person name="Rosso M.N."/>
            <person name="Martin F."/>
        </authorList>
    </citation>
    <scope>NUCLEOTIDE SEQUENCE [LARGE SCALE GENOMIC DNA]</scope>
    <source>
        <strain evidence="3 4">CIRM-BRFM 2984</strain>
    </source>
</reference>
<accession>A0AAV9ZJC2</accession>
<gene>
    <name evidence="3" type="ORF">R3P38DRAFT_3292419</name>
</gene>
<comment type="caution">
    <text evidence="3">The sequence shown here is derived from an EMBL/GenBank/DDBJ whole genome shotgun (WGS) entry which is preliminary data.</text>
</comment>
<sequence>MSTQGSANPTQTPPTSTCGQTLPLPATFDFATWSKAPPDLQIPDDFDLKDRNKYNCEVDDHNRLSVRTTKAYAAALQDGTVTPAMDIGLKLKAFYLYSQDEVDEIVSSTEFERLVGPLPSTLALVVYRKRKSVHRAEDLRKELEKRSKEAEKESSRLLEGSMARYWCRWEKIIK</sequence>
<dbReference type="EMBL" id="JAWWNJ010000139">
    <property type="protein sequence ID" value="KAK6984311.1"/>
    <property type="molecule type" value="Genomic_DNA"/>
</dbReference>
<keyword evidence="4" id="KW-1185">Reference proteome</keyword>
<organism evidence="3 4">
    <name type="scientific">Favolaschia claudopus</name>
    <dbReference type="NCBI Taxonomy" id="2862362"/>
    <lineage>
        <taxon>Eukaryota</taxon>
        <taxon>Fungi</taxon>
        <taxon>Dikarya</taxon>
        <taxon>Basidiomycota</taxon>
        <taxon>Agaricomycotina</taxon>
        <taxon>Agaricomycetes</taxon>
        <taxon>Agaricomycetidae</taxon>
        <taxon>Agaricales</taxon>
        <taxon>Marasmiineae</taxon>
        <taxon>Mycenaceae</taxon>
        <taxon>Favolaschia</taxon>
    </lineage>
</organism>
<evidence type="ECO:0000313" key="3">
    <source>
        <dbReference type="EMBL" id="KAK6984311.1"/>
    </source>
</evidence>
<feature type="region of interest" description="Disordered" evidence="2">
    <location>
        <begin position="1"/>
        <end position="22"/>
    </location>
</feature>
<proteinExistence type="predicted"/>
<keyword evidence="1" id="KW-0175">Coiled coil</keyword>